<dbReference type="Pfam" id="PF19292">
    <property type="entry name" value="KPBB_C"/>
    <property type="match status" value="1"/>
</dbReference>
<dbReference type="GO" id="GO:0005516">
    <property type="term" value="F:calmodulin binding"/>
    <property type="evidence" value="ECO:0007669"/>
    <property type="project" value="UniProtKB-KW"/>
</dbReference>
<dbReference type="Pfam" id="PF00723">
    <property type="entry name" value="Glyco_hydro_15"/>
    <property type="match status" value="1"/>
</dbReference>
<keyword evidence="5 7" id="KW-0112">Calmodulin-binding</keyword>
<name>A0AAQ5Y179_AMPOC</name>
<keyword evidence="7" id="KW-0636">Prenylation</keyword>
<sequence length="1056" mass="120564">MAAAAQPRRKVHRLGSIYEPLKLSILQREDEPLWEKLDRYYNAVKMTILNYQSPTTGLFPVKTCSTCKEAKVRDSLYCAAGAWALALAYRRIDDDMGRTHELEHSAIKCMRGILYCYMRQADKVEQFKKDPSPSKCLHSVFHVDTGDEVYSNSDYHHLQIDAVSLFLLYLVEMICSGLQIIYNTDEVSFIQNLVFCVERAYRVPDYGMWERGSKYNNGSTELHSSSVGLAKAALEAINGFNLFGNQGCSWSVIFVDLDAHNRNRQTLCSLLPRESRSHNTDAALLPTISYPAFAVDDDALYSQTLDKIVRKLRGKYGFKRFLRDGYRTANEDKNRRYYKPAEMKLFDGIECEFPIFFIYMMIDGVFRGNKSQVKEYQDLLEPIIFHSYEGHAVIPKYYYVPADFVEAEQNKHGSQKRFPSNSGRDGMVFLWGQALYNIAKLLVDELISPKDIDPIHRYVPRQDQRNVSMRYSNQGPIENDVVIHVALIAESQRLQVFLNTYGIQTQTPQQVEPIQIWPQKELVKAYSFLAINKKLGLSGRPDRPVGCIGTCKIYRILGKTVVCYPIVFDLSDFYLSQDVMLLIDDIKNALQFIKQCWKMQGRPLFLVLIREDNIKGSRFNPVLDMLAAFKKGNIGGVKVHVDRLQTLISGAVVEQLDFLRINEAEIPEFKSFEELEMPKHSKVKRQTSTPNASDLEQQPEISVEEWQHKSTQEIIQKFHDCDCLASQAQLASILLRREGPDFLSKDGKSSLFFLVDSLAPSITSVLVHGKQVTLGLFGHEEEVISNPLSPGVIQGIIYNKCSPHGGEREAVLQQELVIHIGWIISNNPELFSGMLKIRVGWIVQAMKHELKIRAGDMPPQDIYQLSPGDIKQLLLDVLQPQHTGRSWLNRRQIDGSLNRTPLGFYDRVWQILERTPNGIVVAENHLPQQPSLSDMTMYEMNFSLLVEDTLKNIVLPEYRQIIVELLMVVSILLERNPELEFSDKVDLDGLVKEAFNDFQRDCSRFEGMEKQDNMEAFYNTPPVGKRGTSSYLTKAVMILLLQGDVKPCKDDPCSVS</sequence>
<dbReference type="SUPFAM" id="SSF48208">
    <property type="entry name" value="Six-hairpin glycosidases"/>
    <property type="match status" value="1"/>
</dbReference>
<dbReference type="PANTHER" id="PTHR10749:SF8">
    <property type="entry name" value="PHOSPHORYLASE B KINASE REGULATORY SUBUNIT BETA"/>
    <property type="match status" value="1"/>
</dbReference>
<keyword evidence="4 7" id="KW-0321">Glycogen metabolism</keyword>
<keyword evidence="7" id="KW-0449">Lipoprotein</keyword>
<dbReference type="GeneTree" id="ENSGT00950000183118"/>
<evidence type="ECO:0000313" key="11">
    <source>
        <dbReference type="Ensembl" id="ENSAOCP00000047413.1"/>
    </source>
</evidence>
<evidence type="ECO:0000256" key="5">
    <source>
        <dbReference type="ARBA" id="ARBA00022860"/>
    </source>
</evidence>
<feature type="compositionally biased region" description="Polar residues" evidence="8">
    <location>
        <begin position="686"/>
        <end position="700"/>
    </location>
</feature>
<gene>
    <name evidence="11" type="primary">PHKB</name>
</gene>
<dbReference type="GO" id="GO:0005886">
    <property type="term" value="C:plasma membrane"/>
    <property type="evidence" value="ECO:0007669"/>
    <property type="project" value="UniProtKB-SubCell"/>
</dbReference>
<dbReference type="Proteomes" id="UP001501940">
    <property type="component" value="Chromosome 1"/>
</dbReference>
<keyword evidence="6 7" id="KW-0119">Carbohydrate metabolism</keyword>
<proteinExistence type="inferred from homology"/>
<reference evidence="11 12" key="1">
    <citation type="submission" date="2022-01" db="EMBL/GenBank/DDBJ databases">
        <title>A chromosome-scale genome assembly of the false clownfish, Amphiprion ocellaris.</title>
        <authorList>
            <person name="Ryu T."/>
        </authorList>
    </citation>
    <scope>NUCLEOTIDE SEQUENCE [LARGE SCALE GENOMIC DNA]</scope>
</reference>
<protein>
    <recommendedName>
        <fullName evidence="7">Phosphorylase b kinase regulatory subunit</fullName>
    </recommendedName>
</protein>
<feature type="domain" description="GH15-like" evidence="9">
    <location>
        <begin position="37"/>
        <end position="841"/>
    </location>
</feature>
<dbReference type="GO" id="GO:0005977">
    <property type="term" value="P:glycogen metabolic process"/>
    <property type="evidence" value="ECO:0007669"/>
    <property type="project" value="UniProtKB-KW"/>
</dbReference>
<evidence type="ECO:0000259" key="10">
    <source>
        <dbReference type="Pfam" id="PF19292"/>
    </source>
</evidence>
<reference evidence="11" key="3">
    <citation type="submission" date="2025-09" db="UniProtKB">
        <authorList>
            <consortium name="Ensembl"/>
        </authorList>
    </citation>
    <scope>IDENTIFICATION</scope>
</reference>
<feature type="region of interest" description="Disordered" evidence="8">
    <location>
        <begin position="680"/>
        <end position="700"/>
    </location>
</feature>
<dbReference type="Ensembl" id="ENSAOCT00000073696.1">
    <property type="protein sequence ID" value="ENSAOCP00000047413.1"/>
    <property type="gene ID" value="ENSAOCG00000016205.2"/>
</dbReference>
<dbReference type="InterPro" id="IPR011613">
    <property type="entry name" value="GH15-like"/>
</dbReference>
<comment type="similarity">
    <text evidence="3 7">Belongs to the phosphorylase b kinase regulatory chain family.</text>
</comment>
<dbReference type="InterPro" id="IPR008928">
    <property type="entry name" value="6-hairpin_glycosidase_sf"/>
</dbReference>
<feature type="domain" description="Phosphorylase b kinase regulatory subunit alpha/beta C-terminal" evidence="10">
    <location>
        <begin position="882"/>
        <end position="1042"/>
    </location>
</feature>
<reference evidence="11" key="2">
    <citation type="submission" date="2025-08" db="UniProtKB">
        <authorList>
            <consortium name="Ensembl"/>
        </authorList>
    </citation>
    <scope>IDENTIFICATION</scope>
</reference>
<evidence type="ECO:0000256" key="8">
    <source>
        <dbReference type="SAM" id="MobiDB-lite"/>
    </source>
</evidence>
<evidence type="ECO:0000256" key="2">
    <source>
        <dbReference type="ARBA" id="ARBA00005131"/>
    </source>
</evidence>
<evidence type="ECO:0000259" key="9">
    <source>
        <dbReference type="Pfam" id="PF00723"/>
    </source>
</evidence>
<organism evidence="11 12">
    <name type="scientific">Amphiprion ocellaris</name>
    <name type="common">Clown anemonefish</name>
    <dbReference type="NCBI Taxonomy" id="80972"/>
    <lineage>
        <taxon>Eukaryota</taxon>
        <taxon>Metazoa</taxon>
        <taxon>Chordata</taxon>
        <taxon>Craniata</taxon>
        <taxon>Vertebrata</taxon>
        <taxon>Euteleostomi</taxon>
        <taxon>Actinopterygii</taxon>
        <taxon>Neopterygii</taxon>
        <taxon>Teleostei</taxon>
        <taxon>Neoteleostei</taxon>
        <taxon>Acanthomorphata</taxon>
        <taxon>Ovalentaria</taxon>
        <taxon>Pomacentridae</taxon>
        <taxon>Amphiprion</taxon>
    </lineage>
</organism>
<evidence type="ECO:0000256" key="7">
    <source>
        <dbReference type="RuleBase" id="RU364123"/>
    </source>
</evidence>
<dbReference type="AlphaFoldDB" id="A0AAQ5Y179"/>
<comment type="function">
    <text evidence="7">Phosphorylase b kinase catalyzes the phosphorylation of serine in certain substrates, including troponin I.</text>
</comment>
<keyword evidence="7" id="KW-0472">Membrane</keyword>
<dbReference type="PANTHER" id="PTHR10749">
    <property type="entry name" value="PHOSPHORYLASE B KINASE REGULATORY SUBUNIT"/>
    <property type="match status" value="1"/>
</dbReference>
<comment type="pathway">
    <text evidence="2 7">Glycan biosynthesis; glycogen metabolism.</text>
</comment>
<evidence type="ECO:0000256" key="1">
    <source>
        <dbReference type="ARBA" id="ARBA00004342"/>
    </source>
</evidence>
<evidence type="ECO:0000256" key="6">
    <source>
        <dbReference type="ARBA" id="ARBA00023277"/>
    </source>
</evidence>
<dbReference type="InterPro" id="IPR008734">
    <property type="entry name" value="PHK_A/B_su"/>
</dbReference>
<dbReference type="InterPro" id="IPR045583">
    <property type="entry name" value="KPBA/B_C"/>
</dbReference>
<keyword evidence="7" id="KW-1003">Cell membrane</keyword>
<dbReference type="GO" id="GO:0005964">
    <property type="term" value="C:phosphorylase kinase complex"/>
    <property type="evidence" value="ECO:0007669"/>
    <property type="project" value="TreeGrafter"/>
</dbReference>
<comment type="subcellular location">
    <subcellularLocation>
        <location evidence="1 7">Cell membrane</location>
        <topology evidence="1 7">Lipid-anchor</topology>
        <orientation evidence="1 7">Cytoplasmic side</orientation>
    </subcellularLocation>
</comment>
<evidence type="ECO:0000256" key="3">
    <source>
        <dbReference type="ARBA" id="ARBA00007128"/>
    </source>
</evidence>
<keyword evidence="12" id="KW-1185">Reference proteome</keyword>
<accession>A0AAQ5Y179</accession>
<evidence type="ECO:0000313" key="12">
    <source>
        <dbReference type="Proteomes" id="UP001501940"/>
    </source>
</evidence>
<evidence type="ECO:0000256" key="4">
    <source>
        <dbReference type="ARBA" id="ARBA00022600"/>
    </source>
</evidence>